<dbReference type="GO" id="GO:0005634">
    <property type="term" value="C:nucleus"/>
    <property type="evidence" value="ECO:0007669"/>
    <property type="project" value="UniProtKB-UniRule"/>
</dbReference>
<organism evidence="6">
    <name type="scientific">Phaeosphaeria nodorum</name>
    <name type="common">Glume blotch fungus</name>
    <name type="synonym">Parastagonospora nodorum</name>
    <dbReference type="NCBI Taxonomy" id="13684"/>
    <lineage>
        <taxon>Eukaryota</taxon>
        <taxon>Fungi</taxon>
        <taxon>Dikarya</taxon>
        <taxon>Ascomycota</taxon>
        <taxon>Pezizomycotina</taxon>
        <taxon>Dothideomycetes</taxon>
        <taxon>Pleosporomycetidae</taxon>
        <taxon>Pleosporales</taxon>
        <taxon>Pleosporineae</taxon>
        <taxon>Phaeosphaeriaceae</taxon>
        <taxon>Parastagonospora</taxon>
    </lineage>
</organism>
<dbReference type="AlphaFoldDB" id="Q6XRY4"/>
<feature type="region of interest" description="Disordered" evidence="4">
    <location>
        <begin position="198"/>
        <end position="218"/>
    </location>
</feature>
<dbReference type="SUPFAM" id="SSF47095">
    <property type="entry name" value="HMG-box"/>
    <property type="match status" value="1"/>
</dbReference>
<proteinExistence type="predicted"/>
<evidence type="ECO:0000256" key="2">
    <source>
        <dbReference type="ARBA" id="ARBA00023163"/>
    </source>
</evidence>
<evidence type="ECO:0000313" key="6">
    <source>
        <dbReference type="EMBL" id="AAO31742.1"/>
    </source>
</evidence>
<protein>
    <submittedName>
        <fullName evidence="6">Mating type 2 protein</fullName>
    </submittedName>
</protein>
<dbReference type="GO" id="GO:0030154">
    <property type="term" value="P:cell differentiation"/>
    <property type="evidence" value="ECO:0007669"/>
    <property type="project" value="TreeGrafter"/>
</dbReference>
<reference evidence="6" key="1">
    <citation type="journal article" date="2003" name="Fungal Genet. Biol.">
        <title>Identity and conservation of mating type genes in geographically diverse isolates of Phaeosphaeria nodorum.</title>
        <authorList>
            <person name="Bennett R.S."/>
            <person name="Yun S.H."/>
            <person name="Lee T.Y."/>
            <person name="Turgeon B.G."/>
            <person name="Arseniuk E."/>
            <person name="Cunfer B.M."/>
            <person name="Bergstrom G.C."/>
        </authorList>
    </citation>
    <scope>NUCLEOTIDE SEQUENCE</scope>
</reference>
<dbReference type="EMBL" id="AY212019">
    <property type="protein sequence ID" value="AAO31742.1"/>
    <property type="molecule type" value="Genomic_DNA"/>
</dbReference>
<dbReference type="InterPro" id="IPR009071">
    <property type="entry name" value="HMG_box_dom"/>
</dbReference>
<feature type="compositionally biased region" description="Basic residues" evidence="4">
    <location>
        <begin position="208"/>
        <end position="218"/>
    </location>
</feature>
<feature type="domain" description="HMG box" evidence="5">
    <location>
        <begin position="133"/>
        <end position="201"/>
    </location>
</feature>
<evidence type="ECO:0000256" key="3">
    <source>
        <dbReference type="PROSITE-ProRule" id="PRU00267"/>
    </source>
</evidence>
<dbReference type="InterPro" id="IPR036910">
    <property type="entry name" value="HMG_box_dom_sf"/>
</dbReference>
<dbReference type="CDD" id="cd01389">
    <property type="entry name" value="HMG-box_ROX1-like"/>
    <property type="match status" value="1"/>
</dbReference>
<dbReference type="GO" id="GO:0000978">
    <property type="term" value="F:RNA polymerase II cis-regulatory region sequence-specific DNA binding"/>
    <property type="evidence" value="ECO:0007669"/>
    <property type="project" value="TreeGrafter"/>
</dbReference>
<dbReference type="PROSITE" id="PS50118">
    <property type="entry name" value="HMG_BOX_2"/>
    <property type="match status" value="1"/>
</dbReference>
<accession>Q6XRY4</accession>
<dbReference type="PANTHER" id="PTHR10270">
    <property type="entry name" value="SOX TRANSCRIPTION FACTOR"/>
    <property type="match status" value="1"/>
</dbReference>
<dbReference type="InterPro" id="IPR050140">
    <property type="entry name" value="SRY-related_HMG-box_TF-like"/>
</dbReference>
<dbReference type="Pfam" id="PF00505">
    <property type="entry name" value="HMG_box"/>
    <property type="match status" value="1"/>
</dbReference>
<keyword evidence="1 3" id="KW-0238">DNA-binding</keyword>
<dbReference type="PANTHER" id="PTHR10270:SF161">
    <property type="entry name" value="SEX-DETERMINING REGION Y PROTEIN"/>
    <property type="match status" value="1"/>
</dbReference>
<sequence>MNTQENLTSVLASDLALTEGRAIVENHFDKTLDFCSENWSKGNVTLVLPGNMIEFYGEAVIAYLKHCLGDRVGGAVAVTTIVEDNALKTLVQMPERNHPQLATPMQPEMFPATDTSVTDVAQRKAAIACSKGPPRPMNKWMLYRDSQYKVLKVEQPDLTVQKISKICSERWRNLTPEEKAFWDAAGARAAEEHDRLYPGYKYNPRKPGEKKKRQSRKAKQAAAAAVESHAFSIAPAPEVNLPALDSDIDFGTAPGVNSTIAESDFTIDLGQFTGPLSFFGLDRAGLAIDSEHHDVESLRQDRLGFELEAALTGNNTFEQVFGDVMAFRAGADGNATLPAITSDDY</sequence>
<name>Q6XRY4_PHAND</name>
<dbReference type="GO" id="GO:0001228">
    <property type="term" value="F:DNA-binding transcription activator activity, RNA polymerase II-specific"/>
    <property type="evidence" value="ECO:0007669"/>
    <property type="project" value="TreeGrafter"/>
</dbReference>
<dbReference type="GO" id="GO:0000122">
    <property type="term" value="P:negative regulation of transcription by RNA polymerase II"/>
    <property type="evidence" value="ECO:0007669"/>
    <property type="project" value="TreeGrafter"/>
</dbReference>
<keyword evidence="3" id="KW-0539">Nucleus</keyword>
<dbReference type="SMART" id="SM00398">
    <property type="entry name" value="HMG"/>
    <property type="match status" value="1"/>
</dbReference>
<feature type="DNA-binding region" description="HMG box" evidence="3">
    <location>
        <begin position="133"/>
        <end position="201"/>
    </location>
</feature>
<dbReference type="Gene3D" id="1.10.30.10">
    <property type="entry name" value="High mobility group box domain"/>
    <property type="match status" value="1"/>
</dbReference>
<evidence type="ECO:0000256" key="1">
    <source>
        <dbReference type="ARBA" id="ARBA00023125"/>
    </source>
</evidence>
<evidence type="ECO:0000256" key="4">
    <source>
        <dbReference type="SAM" id="MobiDB-lite"/>
    </source>
</evidence>
<keyword evidence="2" id="KW-0804">Transcription</keyword>
<evidence type="ECO:0000259" key="5">
    <source>
        <dbReference type="PROSITE" id="PS50118"/>
    </source>
</evidence>